<feature type="coiled-coil region" evidence="1">
    <location>
        <begin position="84"/>
        <end position="115"/>
    </location>
</feature>
<feature type="region of interest" description="Disordered" evidence="2">
    <location>
        <begin position="24"/>
        <end position="56"/>
    </location>
</feature>
<dbReference type="AlphaFoldDB" id="A0A2K0UM70"/>
<dbReference type="OrthoDB" id="4508730at2759"/>
<dbReference type="EMBL" id="MTYI01000016">
    <property type="protein sequence ID" value="PNP58881.1"/>
    <property type="molecule type" value="Genomic_DNA"/>
</dbReference>
<protein>
    <submittedName>
        <fullName evidence="3">Uncharacterized protein</fullName>
    </submittedName>
</protein>
<accession>A0A2K0UM70</accession>
<gene>
    <name evidence="3" type="ORF">THARTR1_01129</name>
</gene>
<evidence type="ECO:0000256" key="1">
    <source>
        <dbReference type="SAM" id="Coils"/>
    </source>
</evidence>
<evidence type="ECO:0000313" key="4">
    <source>
        <dbReference type="Proteomes" id="UP000236290"/>
    </source>
</evidence>
<organism evidence="3 4">
    <name type="scientific">Trichoderma harzianum</name>
    <name type="common">Hypocrea lixii</name>
    <dbReference type="NCBI Taxonomy" id="5544"/>
    <lineage>
        <taxon>Eukaryota</taxon>
        <taxon>Fungi</taxon>
        <taxon>Dikarya</taxon>
        <taxon>Ascomycota</taxon>
        <taxon>Pezizomycotina</taxon>
        <taxon>Sordariomycetes</taxon>
        <taxon>Hypocreomycetidae</taxon>
        <taxon>Hypocreales</taxon>
        <taxon>Hypocreaceae</taxon>
        <taxon>Trichoderma</taxon>
    </lineage>
</organism>
<evidence type="ECO:0000256" key="2">
    <source>
        <dbReference type="SAM" id="MobiDB-lite"/>
    </source>
</evidence>
<sequence length="316" mass="36910">MAPGQQLPAWYYRLVALTIDKNRDVRPEDFDEDLSDIDATPNHSGGGKSPSALDCDCDGEDSECDCQSWHVSERSYNGSDADYYYELKDEREERKQQLRDMEAEEKEEKERWRKSESLKEEQVRAAYKSLQQAEIKGHLPSPLHSIAGKHFRLYSLDHFDHRYDPVYYPSKYVEFYYIEEGDDTCTFKQPPTKETKIQGHLYLNVDCGCDFALFSPPKQAGLEKYSLKDADGKFAPIFQFISNDHLIVTVPRDIVFMDVPGHPPAPDVFTFYGVRYDYKEEKRRWDEERKDQRSPSPRETWFERSHPMGAWNIGAL</sequence>
<evidence type="ECO:0000313" key="3">
    <source>
        <dbReference type="EMBL" id="PNP58881.1"/>
    </source>
</evidence>
<proteinExistence type="predicted"/>
<keyword evidence="1" id="KW-0175">Coiled coil</keyword>
<dbReference type="Proteomes" id="UP000236290">
    <property type="component" value="Unassembled WGS sequence"/>
</dbReference>
<name>A0A2K0UM70_TRIHA</name>
<comment type="caution">
    <text evidence="3">The sequence shown here is derived from an EMBL/GenBank/DDBJ whole genome shotgun (WGS) entry which is preliminary data.</text>
</comment>
<reference evidence="3 4" key="1">
    <citation type="submission" date="2017-02" db="EMBL/GenBank/DDBJ databases">
        <title>Genomes of Trichoderma spp. with biocontrol activity.</title>
        <authorList>
            <person name="Gardiner D."/>
            <person name="Kazan K."/>
            <person name="Vos C."/>
            <person name="Harvey P."/>
        </authorList>
    </citation>
    <scope>NUCLEOTIDE SEQUENCE [LARGE SCALE GENOMIC DNA]</scope>
    <source>
        <strain evidence="3 4">Tr1</strain>
    </source>
</reference>